<dbReference type="EMBL" id="KM434186">
    <property type="protein sequence ID" value="AIW01787.1"/>
    <property type="molecule type" value="Genomic_DNA"/>
</dbReference>
<evidence type="ECO:0000256" key="1">
    <source>
        <dbReference type="SAM" id="MobiDB-lite"/>
    </source>
</evidence>
<sequence>MKNSTAALGLACALATMLTLPPPYPATLNSRWEVEVPAQEESTDKKKAKKKKLKALQAEAVKSRKGGKK</sequence>
<dbReference type="Proteomes" id="UP000203203">
    <property type="component" value="Segment"/>
</dbReference>
<keyword evidence="3" id="KW-1185">Reference proteome</keyword>
<evidence type="ECO:0000313" key="2">
    <source>
        <dbReference type="EMBL" id="AIW01787.1"/>
    </source>
</evidence>
<feature type="region of interest" description="Disordered" evidence="1">
    <location>
        <begin position="36"/>
        <end position="69"/>
    </location>
</feature>
<name>A0A0K0L9I6_9CAUD</name>
<reference evidence="3" key="1">
    <citation type="submission" date="2014-08" db="EMBL/GenBank/DDBJ databases">
        <authorList>
            <person name="Gozdek A."/>
            <person name="Dabrowski K."/>
            <person name="Lobocka M."/>
        </authorList>
    </citation>
    <scope>NUCLEOTIDE SEQUENCE [LARGE SCALE GENOMIC DNA]</scope>
</reference>
<evidence type="ECO:0000313" key="3">
    <source>
        <dbReference type="Proteomes" id="UP000203203"/>
    </source>
</evidence>
<dbReference type="GeneID" id="26632661"/>
<accession>A0A0K0L9I6</accession>
<organism evidence="2 3">
    <name type="scientific">Pseudomonas phage vB_PaeM_PS24</name>
    <dbReference type="NCBI Taxonomy" id="1542092"/>
    <lineage>
        <taxon>Viruses</taxon>
        <taxon>Duplodnaviria</taxon>
        <taxon>Heunggongvirae</taxon>
        <taxon>Uroviricota</taxon>
        <taxon>Caudoviricetes</taxon>
        <taxon>Vandenendeviridae</taxon>
        <taxon>Nankokuvirus</taxon>
        <taxon>Nankokuvirus PS24</taxon>
    </lineage>
</organism>
<protein>
    <submittedName>
        <fullName evidence="2">Uncharacterized protein</fullName>
    </submittedName>
</protein>
<dbReference type="RefSeq" id="YP_009206047.1">
    <property type="nucleotide sequence ID" value="NC_028882.1"/>
</dbReference>
<proteinExistence type="predicted"/>
<dbReference type="KEGG" id="vg:26632661"/>
<gene>
    <name evidence="2" type="ORF">vB_PaeM_PS2400085</name>
</gene>